<keyword evidence="10" id="KW-1185">Reference proteome</keyword>
<dbReference type="InterPro" id="IPR008995">
    <property type="entry name" value="Mo/tungstate-bd_C_term_dom"/>
</dbReference>
<dbReference type="PANTHER" id="PTHR42781">
    <property type="entry name" value="SPERMIDINE/PUTRESCINE IMPORT ATP-BINDING PROTEIN POTA"/>
    <property type="match status" value="1"/>
</dbReference>
<dbReference type="Pfam" id="PF00005">
    <property type="entry name" value="ABC_tran"/>
    <property type="match status" value="1"/>
</dbReference>
<dbReference type="InterPro" id="IPR003439">
    <property type="entry name" value="ABC_transporter-like_ATP-bd"/>
</dbReference>
<keyword evidence="9" id="KW-0378">Hydrolase</keyword>
<dbReference type="OrthoDB" id="5298774at2"/>
<evidence type="ECO:0000256" key="5">
    <source>
        <dbReference type="ARBA" id="ARBA00022840"/>
    </source>
</evidence>
<accession>A0A1N7SD01</accession>
<dbReference type="PROSITE" id="PS50893">
    <property type="entry name" value="ABC_TRANSPORTER_2"/>
    <property type="match status" value="1"/>
</dbReference>
<keyword evidence="5 9" id="KW-0067">ATP-binding</keyword>
<dbReference type="GO" id="GO:0005524">
    <property type="term" value="F:ATP binding"/>
    <property type="evidence" value="ECO:0007669"/>
    <property type="project" value="UniProtKB-KW"/>
</dbReference>
<dbReference type="GO" id="GO:0043190">
    <property type="term" value="C:ATP-binding cassette (ABC) transporter complex"/>
    <property type="evidence" value="ECO:0007669"/>
    <property type="project" value="InterPro"/>
</dbReference>
<dbReference type="PANTHER" id="PTHR42781:SF5">
    <property type="entry name" value="PUTRESCINE TRANSPORT ATP-BINDING PROTEIN POTG"/>
    <property type="match status" value="1"/>
</dbReference>
<dbReference type="SMART" id="SM00382">
    <property type="entry name" value="AAA"/>
    <property type="match status" value="1"/>
</dbReference>
<dbReference type="GO" id="GO:0015697">
    <property type="term" value="P:quaternary ammonium group transport"/>
    <property type="evidence" value="ECO:0007669"/>
    <property type="project" value="UniProtKB-ARBA"/>
</dbReference>
<evidence type="ECO:0000256" key="4">
    <source>
        <dbReference type="ARBA" id="ARBA00022741"/>
    </source>
</evidence>
<keyword evidence="2" id="KW-1003">Cell membrane</keyword>
<keyword evidence="1" id="KW-0813">Transport</keyword>
<dbReference type="InterPro" id="IPR003593">
    <property type="entry name" value="AAA+_ATPase"/>
</dbReference>
<dbReference type="SUPFAM" id="SSF52540">
    <property type="entry name" value="P-loop containing nucleoside triphosphate hydrolases"/>
    <property type="match status" value="1"/>
</dbReference>
<keyword evidence="4" id="KW-0547">Nucleotide-binding</keyword>
<name>A0A1N7SD01_9BURK</name>
<reference evidence="9 10" key="1">
    <citation type="submission" date="2016-12" db="EMBL/GenBank/DDBJ databases">
        <authorList>
            <person name="Song W.-J."/>
            <person name="Kurnit D.M."/>
        </authorList>
    </citation>
    <scope>NUCLEOTIDE SEQUENCE [LARGE SCALE GENOMIC DNA]</scope>
    <source>
        <strain evidence="9 10">STM7296</strain>
    </source>
</reference>
<dbReference type="Proteomes" id="UP000187012">
    <property type="component" value="Unassembled WGS sequence"/>
</dbReference>
<dbReference type="InterPro" id="IPR050093">
    <property type="entry name" value="ABC_SmlMolc_Importer"/>
</dbReference>
<dbReference type="STRING" id="1247936.BN2475_540032"/>
<evidence type="ECO:0000313" key="10">
    <source>
        <dbReference type="Proteomes" id="UP000187012"/>
    </source>
</evidence>
<dbReference type="InterPro" id="IPR017871">
    <property type="entry name" value="ABC_transporter-like_CS"/>
</dbReference>
<dbReference type="RefSeq" id="WP_094781915.1">
    <property type="nucleotide sequence ID" value="NZ_CYGX02000054.1"/>
</dbReference>
<evidence type="ECO:0000256" key="1">
    <source>
        <dbReference type="ARBA" id="ARBA00022448"/>
    </source>
</evidence>
<protein>
    <submittedName>
        <fullName evidence="9">Fe(3+) ions import ATP-binding protein FbpC 1</fullName>
        <ecNumber evidence="9">3.6.3.30</ecNumber>
    </submittedName>
</protein>
<dbReference type="PROSITE" id="PS00211">
    <property type="entry name" value="ABC_TRANSPORTER_1"/>
    <property type="match status" value="1"/>
</dbReference>
<dbReference type="InterPro" id="IPR013611">
    <property type="entry name" value="Transp-assoc_OB_typ2"/>
</dbReference>
<evidence type="ECO:0000313" key="9">
    <source>
        <dbReference type="EMBL" id="SIT45285.1"/>
    </source>
</evidence>
<keyword evidence="6" id="KW-1278">Translocase</keyword>
<evidence type="ECO:0000256" key="6">
    <source>
        <dbReference type="ARBA" id="ARBA00022967"/>
    </source>
</evidence>
<evidence type="ECO:0000256" key="3">
    <source>
        <dbReference type="ARBA" id="ARBA00022519"/>
    </source>
</evidence>
<evidence type="ECO:0000256" key="7">
    <source>
        <dbReference type="ARBA" id="ARBA00023136"/>
    </source>
</evidence>
<dbReference type="EMBL" id="CYGX02000054">
    <property type="protein sequence ID" value="SIT45285.1"/>
    <property type="molecule type" value="Genomic_DNA"/>
</dbReference>
<dbReference type="AlphaFoldDB" id="A0A1N7SD01"/>
<keyword evidence="3" id="KW-0997">Cell inner membrane</keyword>
<evidence type="ECO:0000256" key="2">
    <source>
        <dbReference type="ARBA" id="ARBA00022475"/>
    </source>
</evidence>
<dbReference type="GO" id="GO:0016887">
    <property type="term" value="F:ATP hydrolysis activity"/>
    <property type="evidence" value="ECO:0007669"/>
    <property type="project" value="InterPro"/>
</dbReference>
<dbReference type="SUPFAM" id="SSF50331">
    <property type="entry name" value="MOP-like"/>
    <property type="match status" value="1"/>
</dbReference>
<sequence>MSELRIRGLQKSFDAHPVLHGIDLSVERGTLLALLGPSGSGKTTLLRVLCGFERADGGSVEIDGRRVAGDNLHVPSEQRRIGYVPQEGALFPHLSVADNIVFGLPRTQRRARHRVAELLELVGLPANFGERAPQQLSGGQQQRVALARALAPAPTLVMLDEPFSSLDAALRLETRQAVANALAAAGATAVLVTHDQSEALSLGHEVAVLWDGRLIQTATPETLYQRPATRELASFVGEAVLLPGTVEQDRVSCALGELALVAPLGHGAVDVMVRPEQIRLLRADETPHDRAALDAVVTEVIYQGQDAGVTLQLQSGTRTMVRARVPGYRCPRPGEAVRLAVDGYVSAYPRVPSQAHSSR</sequence>
<dbReference type="GO" id="GO:0022857">
    <property type="term" value="F:transmembrane transporter activity"/>
    <property type="evidence" value="ECO:0007669"/>
    <property type="project" value="InterPro"/>
</dbReference>
<gene>
    <name evidence="9" type="primary">fbpC</name>
    <name evidence="9" type="ORF">BN2475_540032</name>
</gene>
<dbReference type="Pfam" id="PF08402">
    <property type="entry name" value="TOBE_2"/>
    <property type="match status" value="1"/>
</dbReference>
<feature type="domain" description="ABC transporter" evidence="8">
    <location>
        <begin position="4"/>
        <end position="236"/>
    </location>
</feature>
<organism evidence="9 10">
    <name type="scientific">Paraburkholderia ribeironis</name>
    <dbReference type="NCBI Taxonomy" id="1247936"/>
    <lineage>
        <taxon>Bacteria</taxon>
        <taxon>Pseudomonadati</taxon>
        <taxon>Pseudomonadota</taxon>
        <taxon>Betaproteobacteria</taxon>
        <taxon>Burkholderiales</taxon>
        <taxon>Burkholderiaceae</taxon>
        <taxon>Paraburkholderia</taxon>
    </lineage>
</organism>
<dbReference type="Gene3D" id="3.40.50.300">
    <property type="entry name" value="P-loop containing nucleotide triphosphate hydrolases"/>
    <property type="match status" value="1"/>
</dbReference>
<keyword evidence="7" id="KW-0472">Membrane</keyword>
<dbReference type="FunFam" id="3.40.50.300:FF:000425">
    <property type="entry name" value="Probable ABC transporter, ATP-binding subunit"/>
    <property type="match status" value="1"/>
</dbReference>
<evidence type="ECO:0000259" key="8">
    <source>
        <dbReference type="PROSITE" id="PS50893"/>
    </source>
</evidence>
<dbReference type="EC" id="3.6.3.30" evidence="9"/>
<dbReference type="InterPro" id="IPR027417">
    <property type="entry name" value="P-loop_NTPase"/>
</dbReference>
<proteinExistence type="predicted"/>